<gene>
    <name evidence="2" type="ORF">DX932_25280</name>
</gene>
<protein>
    <submittedName>
        <fullName evidence="2">Uncharacterized protein</fullName>
    </submittedName>
</protein>
<dbReference type="Proteomes" id="UP000323321">
    <property type="component" value="Unassembled WGS sequence"/>
</dbReference>
<evidence type="ECO:0000313" key="3">
    <source>
        <dbReference type="Proteomes" id="UP000323321"/>
    </source>
</evidence>
<comment type="caution">
    <text evidence="2">The sequence shown here is derived from an EMBL/GenBank/DDBJ whole genome shotgun (WGS) entry which is preliminary data.</text>
</comment>
<reference evidence="2 3" key="1">
    <citation type="submission" date="2018-08" db="EMBL/GenBank/DDBJ databases">
        <title>Bacillus phenotypic plasticity.</title>
        <authorList>
            <person name="Hurtado E."/>
        </authorList>
    </citation>
    <scope>NUCLEOTIDE SEQUENCE [LARGE SCALE GENOMIC DNA]</scope>
    <source>
        <strain evidence="2 3">111b</strain>
    </source>
</reference>
<feature type="region of interest" description="Disordered" evidence="1">
    <location>
        <begin position="1"/>
        <end position="37"/>
    </location>
</feature>
<evidence type="ECO:0000313" key="2">
    <source>
        <dbReference type="EMBL" id="KAA6456153.1"/>
    </source>
</evidence>
<name>A0A9W7Q1Q4_BACCE</name>
<dbReference type="EMBL" id="QSMZ01000030">
    <property type="protein sequence ID" value="KAA6456153.1"/>
    <property type="molecule type" value="Genomic_DNA"/>
</dbReference>
<evidence type="ECO:0000256" key="1">
    <source>
        <dbReference type="SAM" id="MobiDB-lite"/>
    </source>
</evidence>
<dbReference type="AlphaFoldDB" id="A0A9W7Q1Q4"/>
<sequence>MPSAKYMKTKAEVHKNDGVSMNMEHPHPGKGGRHRQTETYGMTGKKLDAYLNLEPRDALARDIIDARNIYIKEGLYTPEIRSGLLEVIKLNKTKYPNIFDRQ</sequence>
<accession>A0A9W7Q1Q4</accession>
<proteinExistence type="predicted"/>
<organism evidence="2 3">
    <name type="scientific">Bacillus cereus</name>
    <dbReference type="NCBI Taxonomy" id="1396"/>
    <lineage>
        <taxon>Bacteria</taxon>
        <taxon>Bacillati</taxon>
        <taxon>Bacillota</taxon>
        <taxon>Bacilli</taxon>
        <taxon>Bacillales</taxon>
        <taxon>Bacillaceae</taxon>
        <taxon>Bacillus</taxon>
        <taxon>Bacillus cereus group</taxon>
    </lineage>
</organism>